<accession>A0A6I8UPU3</accession>
<dbReference type="KEGG" id="dpo:4801937"/>
<reference evidence="3" key="2">
    <citation type="submission" date="2025-08" db="UniProtKB">
        <authorList>
            <consortium name="RefSeq"/>
        </authorList>
    </citation>
    <scope>IDENTIFICATION</scope>
    <source>
        <strain evidence="3">MV-25-SWS-2005</strain>
        <tissue evidence="3">Whole body</tissue>
    </source>
</reference>
<feature type="region of interest" description="Disordered" evidence="1">
    <location>
        <begin position="185"/>
        <end position="217"/>
    </location>
</feature>
<organism evidence="2 3">
    <name type="scientific">Drosophila pseudoobscura pseudoobscura</name>
    <name type="common">Fruit fly</name>
    <dbReference type="NCBI Taxonomy" id="46245"/>
    <lineage>
        <taxon>Eukaryota</taxon>
        <taxon>Metazoa</taxon>
        <taxon>Ecdysozoa</taxon>
        <taxon>Arthropoda</taxon>
        <taxon>Hexapoda</taxon>
        <taxon>Insecta</taxon>
        <taxon>Pterygota</taxon>
        <taxon>Neoptera</taxon>
        <taxon>Endopterygota</taxon>
        <taxon>Diptera</taxon>
        <taxon>Brachycera</taxon>
        <taxon>Muscomorpha</taxon>
        <taxon>Ephydroidea</taxon>
        <taxon>Drosophilidae</taxon>
        <taxon>Drosophila</taxon>
        <taxon>Sophophora</taxon>
    </lineage>
</organism>
<sequence length="287" mass="31427">MASPQPKIKHQSEVTSNLNAEENVIPDLLGNTLDKEYMTSGEYMRSLRDRLSQCVQRNNRDIQESVKLLKELSDVSDGMHLAITTSTNTPKIKNLIRSFETIGTANTTNLGLDKQSIDTTEIRSLFLEFKTLNDDDLLRDCLMTFKSAKEKFEKVHSFFENMVGSGGTAPSVPFTASPASAVPAESAAPTQYAPPAPQTKKLSSSNSVSPTSSVSPSLRDKIEAFNKALGDGKDTCKYFEDCFSNRDPATETSVEEMRPATNGRSRTQSGYEGDIDSEADQADSTRG</sequence>
<feature type="compositionally biased region" description="Low complexity" evidence="1">
    <location>
        <begin position="198"/>
        <end position="217"/>
    </location>
</feature>
<dbReference type="Proteomes" id="UP000001819">
    <property type="component" value="Chromosome 2"/>
</dbReference>
<reference evidence="2" key="1">
    <citation type="submission" date="2024-06" db="UniProtKB">
        <authorList>
            <consortium name="RefSeq"/>
        </authorList>
    </citation>
    <scope>NUCLEOTIDE SEQUENCE [LARGE SCALE GENOMIC DNA]</scope>
    <source>
        <strain evidence="2">MV2-25</strain>
    </source>
</reference>
<dbReference type="RefSeq" id="XP_001358954.3">
    <property type="nucleotide sequence ID" value="XM_001358917.4"/>
</dbReference>
<proteinExistence type="predicted"/>
<keyword evidence="2" id="KW-1185">Reference proteome</keyword>
<protein>
    <submittedName>
        <fullName evidence="3">Uncharacterized protein</fullName>
    </submittedName>
</protein>
<name>A0A6I8UPU3_DROPS</name>
<evidence type="ECO:0000313" key="3">
    <source>
        <dbReference type="RefSeq" id="XP_001358954.3"/>
    </source>
</evidence>
<evidence type="ECO:0000313" key="2">
    <source>
        <dbReference type="Proteomes" id="UP000001819"/>
    </source>
</evidence>
<dbReference type="AlphaFoldDB" id="A0A6I8UPU3"/>
<dbReference type="InParanoid" id="A0A6I8UPU3"/>
<gene>
    <name evidence="3" type="primary">LOC4801937</name>
</gene>
<feature type="region of interest" description="Disordered" evidence="1">
    <location>
        <begin position="240"/>
        <end position="287"/>
    </location>
</feature>
<evidence type="ECO:0000256" key="1">
    <source>
        <dbReference type="SAM" id="MobiDB-lite"/>
    </source>
</evidence>